<dbReference type="GO" id="GO:0008242">
    <property type="term" value="F:omega peptidase activity"/>
    <property type="evidence" value="ECO:0007669"/>
    <property type="project" value="UniProtKB-EC"/>
</dbReference>
<comment type="subcellular location">
    <subcellularLocation>
        <location evidence="2">Cytoplasm</location>
    </subcellularLocation>
</comment>
<feature type="non-terminal residue" evidence="12">
    <location>
        <position position="1"/>
    </location>
</feature>
<keyword evidence="7 8" id="KW-0378">Hydrolase</keyword>
<organism evidence="12 13">
    <name type="scientific">Plakobranchus ocellatus</name>
    <dbReference type="NCBI Taxonomy" id="259542"/>
    <lineage>
        <taxon>Eukaryota</taxon>
        <taxon>Metazoa</taxon>
        <taxon>Spiralia</taxon>
        <taxon>Lophotrochozoa</taxon>
        <taxon>Mollusca</taxon>
        <taxon>Gastropoda</taxon>
        <taxon>Heterobranchia</taxon>
        <taxon>Euthyneura</taxon>
        <taxon>Panpulmonata</taxon>
        <taxon>Sacoglossa</taxon>
        <taxon>Placobranchoidea</taxon>
        <taxon>Plakobranchidae</taxon>
        <taxon>Plakobranchus</taxon>
    </lineage>
</organism>
<keyword evidence="6" id="KW-0963">Cytoplasm</keyword>
<name>A0AAV4DFE7_9GAST</name>
<dbReference type="PANTHER" id="PTHR42776">
    <property type="entry name" value="SERINE PEPTIDASE S9 FAMILY MEMBER"/>
    <property type="match status" value="1"/>
</dbReference>
<dbReference type="Pfam" id="PF00326">
    <property type="entry name" value="Peptidase_S9"/>
    <property type="match status" value="1"/>
</dbReference>
<dbReference type="InterPro" id="IPR002470">
    <property type="entry name" value="Peptidase_S9A"/>
</dbReference>
<feature type="domain" description="Peptidase S9 prolyl oligopeptidase catalytic" evidence="10">
    <location>
        <begin position="386"/>
        <end position="591"/>
    </location>
</feature>
<comment type="subunit">
    <text evidence="5">Homotetramer.</text>
</comment>
<dbReference type="EC" id="3.4.21.-" evidence="8"/>
<feature type="region of interest" description="Disordered" evidence="9">
    <location>
        <begin position="27"/>
        <end position="56"/>
    </location>
</feature>
<keyword evidence="13" id="KW-1185">Reference proteome</keyword>
<dbReference type="GO" id="GO:0004252">
    <property type="term" value="F:serine-type endopeptidase activity"/>
    <property type="evidence" value="ECO:0007669"/>
    <property type="project" value="UniProtKB-UniRule"/>
</dbReference>
<comment type="similarity">
    <text evidence="3 8">Belongs to the peptidase S9A family.</text>
</comment>
<keyword evidence="8" id="KW-0645">Protease</keyword>
<evidence type="ECO:0000256" key="7">
    <source>
        <dbReference type="ARBA" id="ARBA00022801"/>
    </source>
</evidence>
<gene>
    <name evidence="12" type="ORF">PoB_006938600</name>
</gene>
<evidence type="ECO:0000256" key="4">
    <source>
        <dbReference type="ARBA" id="ARBA00010040"/>
    </source>
</evidence>
<dbReference type="EMBL" id="BLXT01007821">
    <property type="protein sequence ID" value="GFO42881.1"/>
    <property type="molecule type" value="Genomic_DNA"/>
</dbReference>
<dbReference type="SUPFAM" id="SSF53474">
    <property type="entry name" value="alpha/beta-Hydrolases"/>
    <property type="match status" value="1"/>
</dbReference>
<dbReference type="PANTHER" id="PTHR42776:SF4">
    <property type="entry name" value="ACYLAMINO-ACID-RELEASING ENZYME"/>
    <property type="match status" value="1"/>
</dbReference>
<evidence type="ECO:0000256" key="1">
    <source>
        <dbReference type="ARBA" id="ARBA00000721"/>
    </source>
</evidence>
<dbReference type="AlphaFoldDB" id="A0AAV4DFE7"/>
<feature type="domain" description="Acylamino-acid-releasing enzyme N-terminal" evidence="11">
    <location>
        <begin position="5"/>
        <end position="309"/>
    </location>
</feature>
<dbReference type="FunFam" id="3.40.50.1820:FF:000043">
    <property type="entry name" value="acylamino-acid-releasing enzyme"/>
    <property type="match status" value="1"/>
</dbReference>
<dbReference type="Pfam" id="PF19283">
    <property type="entry name" value="APEH_N"/>
    <property type="match status" value="1"/>
</dbReference>
<dbReference type="PROSITE" id="PS00708">
    <property type="entry name" value="PRO_ENDOPEP_SER"/>
    <property type="match status" value="1"/>
</dbReference>
<evidence type="ECO:0000259" key="11">
    <source>
        <dbReference type="Pfam" id="PF19283"/>
    </source>
</evidence>
<evidence type="ECO:0000259" key="10">
    <source>
        <dbReference type="Pfam" id="PF00326"/>
    </source>
</evidence>
<dbReference type="SUPFAM" id="SSF82171">
    <property type="entry name" value="DPP6 N-terminal domain-like"/>
    <property type="match status" value="1"/>
</dbReference>
<dbReference type="InterPro" id="IPR045550">
    <property type="entry name" value="AARE_N"/>
</dbReference>
<feature type="compositionally biased region" description="Acidic residues" evidence="9">
    <location>
        <begin position="39"/>
        <end position="48"/>
    </location>
</feature>
<dbReference type="Proteomes" id="UP000735302">
    <property type="component" value="Unassembled WGS sequence"/>
</dbReference>
<evidence type="ECO:0000256" key="2">
    <source>
        <dbReference type="ARBA" id="ARBA00004496"/>
    </source>
</evidence>
<evidence type="ECO:0000256" key="8">
    <source>
        <dbReference type="RuleBase" id="RU368024"/>
    </source>
</evidence>
<keyword evidence="8" id="KW-0720">Serine protease</keyword>
<evidence type="ECO:0000256" key="9">
    <source>
        <dbReference type="SAM" id="MobiDB-lite"/>
    </source>
</evidence>
<evidence type="ECO:0000256" key="6">
    <source>
        <dbReference type="ARBA" id="ARBA00022490"/>
    </source>
</evidence>
<protein>
    <recommendedName>
        <fullName evidence="8">Prolyl endopeptidase</fullName>
        <ecNumber evidence="8">3.4.21.-</ecNumber>
    </recommendedName>
</protein>
<comment type="caution">
    <text evidence="12">The sequence shown here is derived from an EMBL/GenBank/DDBJ whole genome shotgun (WGS) entry which is preliminary data.</text>
</comment>
<evidence type="ECO:0000313" key="13">
    <source>
        <dbReference type="Proteomes" id="UP000735302"/>
    </source>
</evidence>
<dbReference type="InterPro" id="IPR002471">
    <property type="entry name" value="Pept_S9_AS"/>
</dbReference>
<proteinExistence type="inferred from homology"/>
<dbReference type="GO" id="GO:0005737">
    <property type="term" value="C:cytoplasm"/>
    <property type="evidence" value="ECO:0007669"/>
    <property type="project" value="UniProtKB-SubCell"/>
</dbReference>
<evidence type="ECO:0000256" key="5">
    <source>
        <dbReference type="ARBA" id="ARBA00011881"/>
    </source>
</evidence>
<accession>A0AAV4DFE7</accession>
<dbReference type="GO" id="GO:0006508">
    <property type="term" value="P:proteolysis"/>
    <property type="evidence" value="ECO:0007669"/>
    <property type="project" value="UniProtKB-KW"/>
</dbReference>
<dbReference type="Gene3D" id="3.40.50.1820">
    <property type="entry name" value="alpha/beta hydrolase"/>
    <property type="match status" value="1"/>
</dbReference>
<evidence type="ECO:0000256" key="3">
    <source>
        <dbReference type="ARBA" id="ARBA00005228"/>
    </source>
</evidence>
<evidence type="ECO:0000313" key="12">
    <source>
        <dbReference type="EMBL" id="GFO42881.1"/>
    </source>
</evidence>
<dbReference type="PRINTS" id="PR00862">
    <property type="entry name" value="PROLIGOPTASE"/>
</dbReference>
<sequence length="607" mass="67732">QFGTFEWSSSEGHLLYMAEKKRPTARSFLDPKAFKDDPLGGEEAEDDLKDEKATGKNEEVLTGEEFVSRDIWGETLEERSHPVICVLDIEASTVSMLENLPEDVSPGQAMWSPDDAGIVVCGWIHEPYRLGLKHCCQRQSALYYIDLQKTTVEVLSEPDRAVRFPRFCPDMSKLIYLDTPVGGGHHQCARLIKIDWASRKKEVVLDIVRYAPDPKFPGIYCAAMSRNVWFEDNVHLALSTFYRSRQEVVIINTDSCKIQRVKIDGEPGSVGLLCVRKNYLVLQCSSPNTPSHLVFGKVNDPSDVSDVSWIFPDGQPEVLDWLSWSIIQHTPTKDRVNDKFESLDYESILCLPKTEKGDPLPPLIVFSHGGPNSAFDSSYVDIVAFFCRCRYAAVQVNYRGSLGFGQDSVDSLLGTIGTQDVKDVESAMVDVIAKGVADGNCIFAFGGSHGGFLSTHLIGQYPDTFKAAATRNPVVNLVSMFSTTDISDWIFAQAGLQFNFKSLADDKLLPQLWKASPISYIDQVKTPLLLMLGLADLRVPPFQGKEYWRALKARNVPVRLLTYPGNNHSISNVEAEADCMLNTVVWFNKHLPAKANDTKLTFIKCPV</sequence>
<comment type="catalytic activity">
    <reaction evidence="1">
        <text>Cleavage of an N-acetyl or N-formyl amino acid from the N-terminus of a polypeptide.</text>
        <dbReference type="EC" id="3.4.19.1"/>
    </reaction>
</comment>
<dbReference type="InterPro" id="IPR029058">
    <property type="entry name" value="AB_hydrolase_fold"/>
</dbReference>
<dbReference type="InterPro" id="IPR001375">
    <property type="entry name" value="Peptidase_S9_cat"/>
</dbReference>
<comment type="similarity">
    <text evidence="4">Belongs to the peptidase S9C family.</text>
</comment>
<reference evidence="12 13" key="1">
    <citation type="journal article" date="2021" name="Elife">
        <title>Chloroplast acquisition without the gene transfer in kleptoplastic sea slugs, Plakobranchus ocellatus.</title>
        <authorList>
            <person name="Maeda T."/>
            <person name="Takahashi S."/>
            <person name="Yoshida T."/>
            <person name="Shimamura S."/>
            <person name="Takaki Y."/>
            <person name="Nagai Y."/>
            <person name="Toyoda A."/>
            <person name="Suzuki Y."/>
            <person name="Arimoto A."/>
            <person name="Ishii H."/>
            <person name="Satoh N."/>
            <person name="Nishiyama T."/>
            <person name="Hasebe M."/>
            <person name="Maruyama T."/>
            <person name="Minagawa J."/>
            <person name="Obokata J."/>
            <person name="Shigenobu S."/>
        </authorList>
    </citation>
    <scope>NUCLEOTIDE SEQUENCE [LARGE SCALE GENOMIC DNA]</scope>
</reference>